<evidence type="ECO:0000256" key="3">
    <source>
        <dbReference type="ARBA" id="ARBA00035306"/>
    </source>
</evidence>
<proteinExistence type="inferred from homology"/>
<dbReference type="STRING" id="113226.A0A139I6H5"/>
<protein>
    <recommendedName>
        <fullName evidence="3 6">Queuosine 5'-phosphate N-glycosylase/hydrolase</fullName>
        <ecNumber evidence="6">3.2.2.-</ecNumber>
    </recommendedName>
    <alternativeName>
        <fullName evidence="4 6">Queuosine-nucleotide N-glycosylase/hydrolase</fullName>
    </alternativeName>
</protein>
<dbReference type="EC" id="3.2.2.-" evidence="6"/>
<evidence type="ECO:0000256" key="6">
    <source>
        <dbReference type="RuleBase" id="RU365002"/>
    </source>
</evidence>
<accession>A0A139I6H5</accession>
<feature type="region of interest" description="Disordered" evidence="7">
    <location>
        <begin position="292"/>
        <end position="368"/>
    </location>
</feature>
<name>A0A139I6H5_9PEZI</name>
<dbReference type="Proteomes" id="UP000073492">
    <property type="component" value="Unassembled WGS sequence"/>
</dbReference>
<evidence type="ECO:0000256" key="5">
    <source>
        <dbReference type="ARBA" id="ARBA00048204"/>
    </source>
</evidence>
<dbReference type="OrthoDB" id="416777at2759"/>
<evidence type="ECO:0000313" key="8">
    <source>
        <dbReference type="EMBL" id="KXT10360.1"/>
    </source>
</evidence>
<evidence type="ECO:0000256" key="7">
    <source>
        <dbReference type="SAM" id="MobiDB-lite"/>
    </source>
</evidence>
<dbReference type="PANTHER" id="PTHR21314:SF0">
    <property type="entry name" value="QUEUOSINE 5'-PHOSPHATE N-GLYCOSYLASE_HYDROLASE"/>
    <property type="match status" value="1"/>
</dbReference>
<reference evidence="8 9" key="1">
    <citation type="submission" date="2015-07" db="EMBL/GenBank/DDBJ databases">
        <title>Comparative genomics of the Sigatoka disease complex on banana suggests a link between parallel evolutionary changes in Pseudocercospora fijiensis and Pseudocercospora eumusae and increased virulence on the banana host.</title>
        <authorList>
            <person name="Chang T.-C."/>
            <person name="Salvucci A."/>
            <person name="Crous P.W."/>
            <person name="Stergiopoulos I."/>
        </authorList>
    </citation>
    <scope>NUCLEOTIDE SEQUENCE [LARGE SCALE GENOMIC DNA]</scope>
    <source>
        <strain evidence="8 9">CBS 116634</strain>
    </source>
</reference>
<dbReference type="Pfam" id="PF10343">
    <property type="entry name" value="Q_salvage"/>
    <property type="match status" value="2"/>
</dbReference>
<dbReference type="GO" id="GO:0006400">
    <property type="term" value="P:tRNA modification"/>
    <property type="evidence" value="ECO:0007669"/>
    <property type="project" value="TreeGrafter"/>
</dbReference>
<gene>
    <name evidence="8" type="ORF">AC579_9151</name>
</gene>
<comment type="similarity">
    <text evidence="2 6">Belongs to the QNG1 protein family.</text>
</comment>
<organism evidence="8 9">
    <name type="scientific">Pseudocercospora musae</name>
    <dbReference type="NCBI Taxonomy" id="113226"/>
    <lineage>
        <taxon>Eukaryota</taxon>
        <taxon>Fungi</taxon>
        <taxon>Dikarya</taxon>
        <taxon>Ascomycota</taxon>
        <taxon>Pezizomycotina</taxon>
        <taxon>Dothideomycetes</taxon>
        <taxon>Dothideomycetidae</taxon>
        <taxon>Mycosphaerellales</taxon>
        <taxon>Mycosphaerellaceae</taxon>
        <taxon>Pseudocercospora</taxon>
    </lineage>
</organism>
<comment type="caution">
    <text evidence="8">The sequence shown here is derived from an EMBL/GenBank/DDBJ whole genome shotgun (WGS) entry which is preliminary data.</text>
</comment>
<evidence type="ECO:0000256" key="1">
    <source>
        <dbReference type="ARBA" id="ARBA00022801"/>
    </source>
</evidence>
<comment type="function">
    <text evidence="6">Catalyzes the hydrolysis of queuosine 5'-phosphate, releasing the nucleobase queuine (q). Is required for salvage of queuine from exogenous queuosine (Q) that is imported and then converted to queuosine 5'-phosphate intracellularly.</text>
</comment>
<evidence type="ECO:0000256" key="2">
    <source>
        <dbReference type="ARBA" id="ARBA00035119"/>
    </source>
</evidence>
<keyword evidence="1 6" id="KW-0378">Hydrolase</keyword>
<evidence type="ECO:0000313" key="9">
    <source>
        <dbReference type="Proteomes" id="UP000073492"/>
    </source>
</evidence>
<dbReference type="InterPro" id="IPR019438">
    <property type="entry name" value="Q_salvage"/>
</dbReference>
<comment type="catalytic activity">
    <reaction evidence="5 6">
        <text>queuosine 5'-phosphate + H2O = queuine + D-ribose 5-phosphate</text>
        <dbReference type="Rhea" id="RHEA:75387"/>
        <dbReference type="ChEBI" id="CHEBI:15377"/>
        <dbReference type="ChEBI" id="CHEBI:17433"/>
        <dbReference type="ChEBI" id="CHEBI:78346"/>
        <dbReference type="ChEBI" id="CHEBI:194371"/>
    </reaction>
    <physiologicalReaction direction="left-to-right" evidence="5 6">
        <dbReference type="Rhea" id="RHEA:75388"/>
    </physiologicalReaction>
</comment>
<dbReference type="GO" id="GO:0016787">
    <property type="term" value="F:hydrolase activity"/>
    <property type="evidence" value="ECO:0007669"/>
    <property type="project" value="UniProtKB-KW"/>
</dbReference>
<evidence type="ECO:0000256" key="4">
    <source>
        <dbReference type="ARBA" id="ARBA00035393"/>
    </source>
</evidence>
<dbReference type="AlphaFoldDB" id="A0A139I6H5"/>
<dbReference type="PANTHER" id="PTHR21314">
    <property type="entry name" value="QUEUOSINE 5'-PHOSPHATE N-GLYCOSYLASE_HYDROLASE-RELATED"/>
    <property type="match status" value="1"/>
</dbReference>
<keyword evidence="9" id="KW-1185">Reference proteome</keyword>
<feature type="compositionally biased region" description="Polar residues" evidence="7">
    <location>
        <begin position="358"/>
        <end position="368"/>
    </location>
</feature>
<sequence length="667" mass="74740">MSDDEADPELLELLRQRLGVSSRRRDEISSDTEVLRHAEFIYNNAIDVSIDMYGTKAAAERIYQMMQARGYSTENWSQHELHPKTSEGFTELDMVNFVFTMDLQNYSFWSELPSEERYQVEYRGRRWTGYNSLVAVLRRALDEGIPITTPRFWRTQQCTDELLRHVFRSATAEQIPLLHERIQVLRESSDILRQVGKFLIDARWLVLMVQVFGGEDDEDEAQVVMGAEDQKQAPSNGMADAAEEKLNSELAHTPALMNVASTTNLDQSGHVATNGHVEELSREVNNVHIIASAGGSEDASEIDAASGEGSGARSNEAECRSGSDTSHQGADFSTHVAASNENVGQESEGVHGAARGSEAQSESRPTGQQADYAVVRLIEKSERSAGKLVNLLAHHFPCFRDETRFEGRRVRLLKRAQILVADLWAALNGRGLGEFHDIDHLTMFADYRVPQSLHSLGVLVYSPRLEYRMRDLRPIESGHAWEVQLRGCSIWAVELIRREIVRRHGEATGINAVLIDFFLYDSGKEGERQARDPAPSNQKHLVLIKPHGASRARDGRPWLAKAVVQANRAAAAFAIVHTAPEHMIGRWRCCYNDTTTHTLTTHPQPHHRSFPALLLRDASCEEDGVHTRAPTMHTSCAYRIYASIVHRLKAAVVSLPSSTTLAATRRR</sequence>
<feature type="compositionally biased region" description="Polar residues" evidence="7">
    <location>
        <begin position="336"/>
        <end position="345"/>
    </location>
</feature>
<dbReference type="EMBL" id="LFZO01000265">
    <property type="protein sequence ID" value="KXT10360.1"/>
    <property type="molecule type" value="Genomic_DNA"/>
</dbReference>